<dbReference type="InterPro" id="IPR003711">
    <property type="entry name" value="CarD-like/TRCF_RID"/>
</dbReference>
<feature type="domain" description="CarD-like/TRCF RNAP-interacting" evidence="1">
    <location>
        <begin position="1"/>
        <end position="112"/>
    </location>
</feature>
<protein>
    <submittedName>
        <fullName evidence="2">CarD family transcriptional regulator</fullName>
    </submittedName>
</protein>
<dbReference type="Proteomes" id="UP000095594">
    <property type="component" value="Unassembled WGS sequence"/>
</dbReference>
<dbReference type="Gene3D" id="2.40.10.170">
    <property type="match status" value="1"/>
</dbReference>
<organism evidence="2 3">
    <name type="scientific">Clostridium disporicum</name>
    <dbReference type="NCBI Taxonomy" id="84024"/>
    <lineage>
        <taxon>Bacteria</taxon>
        <taxon>Bacillati</taxon>
        <taxon>Bacillota</taxon>
        <taxon>Clostridia</taxon>
        <taxon>Eubacteriales</taxon>
        <taxon>Clostridiaceae</taxon>
        <taxon>Clostridium</taxon>
    </lineage>
</organism>
<accession>A0A174KK41</accession>
<dbReference type="InterPro" id="IPR048792">
    <property type="entry name" value="CarD_C"/>
</dbReference>
<proteinExistence type="predicted"/>
<gene>
    <name evidence="2" type="ORF">ERS852471_03002</name>
</gene>
<sequence>MFKVNDYIMYGTTGVCKVIEIKKEKFLGKEEREYYVLEPVYSKNTVIKIPVDNTTIRMREILSKEAIEELINIVPNADTTWIEDDRIRNEQFKSMLKSGDCEELITLIRTIYLGKKTKKSIGKKLYKGDDEIMQAAEKLLNEELAFILDIAPEEVPNYIKEQVGQ</sequence>
<reference evidence="2 3" key="1">
    <citation type="submission" date="2015-09" db="EMBL/GenBank/DDBJ databases">
        <authorList>
            <consortium name="Pathogen Informatics"/>
        </authorList>
    </citation>
    <scope>NUCLEOTIDE SEQUENCE [LARGE SCALE GENOMIC DNA]</scope>
    <source>
        <strain evidence="2 3">2789STDY5834856</strain>
    </source>
</reference>
<dbReference type="InterPro" id="IPR042215">
    <property type="entry name" value="CarD-like_C"/>
</dbReference>
<dbReference type="Gene3D" id="1.20.58.1290">
    <property type="entry name" value="CarD-like, C-terminal domain"/>
    <property type="match status" value="1"/>
</dbReference>
<evidence type="ECO:0000313" key="2">
    <source>
        <dbReference type="EMBL" id="CUP10547.1"/>
    </source>
</evidence>
<dbReference type="RefSeq" id="WP_055267949.1">
    <property type="nucleotide sequence ID" value="NZ_CABIXQ010000026.1"/>
</dbReference>
<dbReference type="InterPro" id="IPR036101">
    <property type="entry name" value="CarD-like/TRCF_RID_sf"/>
</dbReference>
<dbReference type="Pfam" id="PF21095">
    <property type="entry name" value="CarD_C"/>
    <property type="match status" value="1"/>
</dbReference>
<name>A0A174KK41_9CLOT</name>
<dbReference type="AlphaFoldDB" id="A0A174KK41"/>
<dbReference type="OrthoDB" id="9786074at2"/>
<dbReference type="PANTHER" id="PTHR38447:SF1">
    <property type="entry name" value="RNA POLYMERASE-BINDING TRANSCRIPTION FACTOR CARD"/>
    <property type="match status" value="1"/>
</dbReference>
<dbReference type="SMART" id="SM01058">
    <property type="entry name" value="CarD_TRCF"/>
    <property type="match status" value="1"/>
</dbReference>
<dbReference type="InterPro" id="IPR052531">
    <property type="entry name" value="CarD-like_regulator"/>
</dbReference>
<dbReference type="EMBL" id="CYZX01000026">
    <property type="protein sequence ID" value="CUP10547.1"/>
    <property type="molecule type" value="Genomic_DNA"/>
</dbReference>
<dbReference type="GO" id="GO:0009303">
    <property type="term" value="P:rRNA transcription"/>
    <property type="evidence" value="ECO:0007669"/>
    <property type="project" value="TreeGrafter"/>
</dbReference>
<evidence type="ECO:0000259" key="1">
    <source>
        <dbReference type="SMART" id="SM01058"/>
    </source>
</evidence>
<dbReference type="Pfam" id="PF02559">
    <property type="entry name" value="CarD_TRCF_RID"/>
    <property type="match status" value="1"/>
</dbReference>
<evidence type="ECO:0000313" key="3">
    <source>
        <dbReference type="Proteomes" id="UP000095594"/>
    </source>
</evidence>
<dbReference type="SUPFAM" id="SSF141259">
    <property type="entry name" value="CarD-like"/>
    <property type="match status" value="1"/>
</dbReference>
<dbReference type="PANTHER" id="PTHR38447">
    <property type="entry name" value="TRANSCRIPTION FACTOR YDEB-RELATED"/>
    <property type="match status" value="1"/>
</dbReference>